<evidence type="ECO:0000313" key="1">
    <source>
        <dbReference type="Proteomes" id="UP000095286"/>
    </source>
</evidence>
<sequence length="353" mass="40298">MDIDVLAITGTRRHPEAFVYASCDVGYFGRFDKIGGIGFLIKGDLAKTEIDFILADKKTEKDCRNLEVIGSDHRLLLLTLSKSIGSPNHQLARHLYFISRLPNPTDLWELALKNDWSSKIKQIEDIENDFERSRSGLQTVLKEARKRQAPNAMKRLGNFTESMLESRKNKCKSGKLLSSSEKVELVQINKVIKFFVKEDLDVHKKKVEAIILRKSRKTVIKANWTQSLHSNIWAKKLRSNAGVKQGDCLSPRLFTLLVQYVIYKAEIEEFGFKKDDVKLDYLGYAGDMVLLANDSKKLQKMLNRNSRSLKTFLENIIRDAVTYCEHAKKKTVTAMDVVYALKRQGKTLYGFGG</sequence>
<organism evidence="1 2">
    <name type="scientific">Rhabditophanes sp. KR3021</name>
    <dbReference type="NCBI Taxonomy" id="114890"/>
    <lineage>
        <taxon>Eukaryota</taxon>
        <taxon>Metazoa</taxon>
        <taxon>Ecdysozoa</taxon>
        <taxon>Nematoda</taxon>
        <taxon>Chromadorea</taxon>
        <taxon>Rhabditida</taxon>
        <taxon>Tylenchina</taxon>
        <taxon>Panagrolaimomorpha</taxon>
        <taxon>Strongyloidoidea</taxon>
        <taxon>Alloionematidae</taxon>
        <taxon>Rhabditophanes</taxon>
    </lineage>
</organism>
<proteinExistence type="predicted"/>
<evidence type="ECO:0000313" key="2">
    <source>
        <dbReference type="WBParaSite" id="RSKR_0000965800.1"/>
    </source>
</evidence>
<protein>
    <submittedName>
        <fullName evidence="2">Histone H4</fullName>
    </submittedName>
</protein>
<reference evidence="2" key="1">
    <citation type="submission" date="2016-11" db="UniProtKB">
        <authorList>
            <consortium name="WormBaseParasite"/>
        </authorList>
    </citation>
    <scope>IDENTIFICATION</scope>
    <source>
        <strain evidence="2">KR3021</strain>
    </source>
</reference>
<dbReference type="Proteomes" id="UP000095286">
    <property type="component" value="Unplaced"/>
</dbReference>
<name>A0AC35UCJ2_9BILA</name>
<dbReference type="WBParaSite" id="RSKR_0000965800.1">
    <property type="protein sequence ID" value="RSKR_0000965800.1"/>
    <property type="gene ID" value="RSKR_0000965800"/>
</dbReference>
<accession>A0AC35UCJ2</accession>